<sequence>MEWQDYNASDCRDNYSYFGSADYLRNAYHITAFFTLPLSFFTFYVIAKVTPRRMRNMKAPMMIAHAWSTNLDLMFTVYSAPYIFFPSASGVPLGLLGALGVGVKWQSYWGQVSVSMMGISIVMLYENRHSQISTIKYFKITRKRTRLILFGLNYAFAFVVNVPFYLDNTDQVEMRKIVLERIPCPTIEFWDPKTYVLLKGGEVLPFWSITIGFGSVIVQCLFFFIPTVYHLTVVTTGQVSGATKNLQRKFLKYVSIQVSIPWIAIALPAGFSMYCDKTNFYNQAYNNNAMLMMANHGFLSTACTLFVYKPYRDFVISVVTGKKDDKKSSITVVGSIASSI</sequence>
<dbReference type="WBParaSite" id="Csp11.Scaffold629.g7628.t1">
    <property type="protein sequence ID" value="Csp11.Scaffold629.g7628.t1"/>
    <property type="gene ID" value="Csp11.Scaffold629.g7628"/>
</dbReference>
<dbReference type="eggNOG" id="ENOG502RT9X">
    <property type="taxonomic scope" value="Eukaryota"/>
</dbReference>
<dbReference type="AlphaFoldDB" id="A0A1I7UBD5"/>
<feature type="transmembrane region" description="Helical" evidence="1">
    <location>
        <begin position="289"/>
        <end position="308"/>
    </location>
</feature>
<dbReference type="PANTHER" id="PTHR22941">
    <property type="entry name" value="SERPENTINE RECEPTOR"/>
    <property type="match status" value="1"/>
</dbReference>
<feature type="transmembrane region" description="Helical" evidence="1">
    <location>
        <begin position="206"/>
        <end position="229"/>
    </location>
</feature>
<dbReference type="InterPro" id="IPR053220">
    <property type="entry name" value="Nematode_rcpt-like_serp_H"/>
</dbReference>
<feature type="transmembrane region" description="Helical" evidence="1">
    <location>
        <begin position="108"/>
        <end position="126"/>
    </location>
</feature>
<feature type="transmembrane region" description="Helical" evidence="1">
    <location>
        <begin position="250"/>
        <end position="269"/>
    </location>
</feature>
<dbReference type="PANTHER" id="PTHR22941:SF155">
    <property type="entry name" value="SERPENTINE RECEPTOR, CLASS H"/>
    <property type="match status" value="1"/>
</dbReference>
<name>A0A1I7UBD5_9PELO</name>
<protein>
    <submittedName>
        <fullName evidence="3">Serpentine Receptor, class H</fullName>
    </submittedName>
</protein>
<feature type="transmembrane region" description="Helical" evidence="1">
    <location>
        <begin position="27"/>
        <end position="46"/>
    </location>
</feature>
<keyword evidence="1" id="KW-0472">Membrane</keyword>
<feature type="transmembrane region" description="Helical" evidence="1">
    <location>
        <begin position="147"/>
        <end position="166"/>
    </location>
</feature>
<proteinExistence type="predicted"/>
<evidence type="ECO:0000313" key="3">
    <source>
        <dbReference type="WBParaSite" id="Csp11.Scaffold629.g7628.t1"/>
    </source>
</evidence>
<keyword evidence="1" id="KW-1133">Transmembrane helix</keyword>
<evidence type="ECO:0000256" key="1">
    <source>
        <dbReference type="SAM" id="Phobius"/>
    </source>
</evidence>
<feature type="transmembrane region" description="Helical" evidence="1">
    <location>
        <begin position="67"/>
        <end position="88"/>
    </location>
</feature>
<reference evidence="3" key="1">
    <citation type="submission" date="2016-11" db="UniProtKB">
        <authorList>
            <consortium name="WormBaseParasite"/>
        </authorList>
    </citation>
    <scope>IDENTIFICATION</scope>
</reference>
<dbReference type="STRING" id="1561998.A0A1I7UBD5"/>
<keyword evidence="2" id="KW-1185">Reference proteome</keyword>
<keyword evidence="1" id="KW-0812">Transmembrane</keyword>
<evidence type="ECO:0000313" key="2">
    <source>
        <dbReference type="Proteomes" id="UP000095282"/>
    </source>
</evidence>
<dbReference type="Proteomes" id="UP000095282">
    <property type="component" value="Unplaced"/>
</dbReference>
<dbReference type="InterPro" id="IPR019422">
    <property type="entry name" value="7TM_GPCR_serpentine_rcpt_Srh"/>
</dbReference>
<dbReference type="Pfam" id="PF10318">
    <property type="entry name" value="7TM_GPCR_Srh"/>
    <property type="match status" value="1"/>
</dbReference>
<accession>A0A1I7UBD5</accession>
<organism evidence="2 3">
    <name type="scientific">Caenorhabditis tropicalis</name>
    <dbReference type="NCBI Taxonomy" id="1561998"/>
    <lineage>
        <taxon>Eukaryota</taxon>
        <taxon>Metazoa</taxon>
        <taxon>Ecdysozoa</taxon>
        <taxon>Nematoda</taxon>
        <taxon>Chromadorea</taxon>
        <taxon>Rhabditida</taxon>
        <taxon>Rhabditina</taxon>
        <taxon>Rhabditomorpha</taxon>
        <taxon>Rhabditoidea</taxon>
        <taxon>Rhabditidae</taxon>
        <taxon>Peloderinae</taxon>
        <taxon>Caenorhabditis</taxon>
    </lineage>
</organism>